<organism evidence="1 2">
    <name type="scientific">Toxocara canis</name>
    <name type="common">Canine roundworm</name>
    <dbReference type="NCBI Taxonomy" id="6265"/>
    <lineage>
        <taxon>Eukaryota</taxon>
        <taxon>Metazoa</taxon>
        <taxon>Ecdysozoa</taxon>
        <taxon>Nematoda</taxon>
        <taxon>Chromadorea</taxon>
        <taxon>Rhabditida</taxon>
        <taxon>Spirurina</taxon>
        <taxon>Ascaridomorpha</taxon>
        <taxon>Ascaridoidea</taxon>
        <taxon>Toxocaridae</taxon>
        <taxon>Toxocara</taxon>
    </lineage>
</organism>
<gene>
    <name evidence="1" type="ORF">Tcan_16819</name>
</gene>
<dbReference type="AlphaFoldDB" id="A0A0B2VS73"/>
<proteinExistence type="predicted"/>
<reference evidence="1 2" key="1">
    <citation type="submission" date="2014-11" db="EMBL/GenBank/DDBJ databases">
        <title>Genetic blueprint of the zoonotic pathogen Toxocara canis.</title>
        <authorList>
            <person name="Zhu X.-Q."/>
            <person name="Korhonen P.K."/>
            <person name="Cai H."/>
            <person name="Young N.D."/>
            <person name="Nejsum P."/>
            <person name="von Samson-Himmelstjerna G."/>
            <person name="Boag P.R."/>
            <person name="Tan P."/>
            <person name="Li Q."/>
            <person name="Min J."/>
            <person name="Yang Y."/>
            <person name="Wang X."/>
            <person name="Fang X."/>
            <person name="Hall R.S."/>
            <person name="Hofmann A."/>
            <person name="Sternberg P.W."/>
            <person name="Jex A.R."/>
            <person name="Gasser R.B."/>
        </authorList>
    </citation>
    <scope>NUCLEOTIDE SEQUENCE [LARGE SCALE GENOMIC DNA]</scope>
    <source>
        <strain evidence="1">PN_DK_2014</strain>
    </source>
</reference>
<protein>
    <submittedName>
        <fullName evidence="1">Uncharacterized protein</fullName>
    </submittedName>
</protein>
<evidence type="ECO:0000313" key="2">
    <source>
        <dbReference type="Proteomes" id="UP000031036"/>
    </source>
</evidence>
<name>A0A0B2VS73_TOXCA</name>
<sequence>MYRGRRFAQMLIAKEESDNRLLLEDRSQWYLVNHSILSPLLNEKWHQFFLDREAEEFLENSLKTSNAICLQAGNFFEFLDL</sequence>
<accession>A0A0B2VS73</accession>
<comment type="caution">
    <text evidence="1">The sequence shown here is derived from an EMBL/GenBank/DDBJ whole genome shotgun (WGS) entry which is preliminary data.</text>
</comment>
<dbReference type="EMBL" id="JPKZ01000914">
    <property type="protein sequence ID" value="KHN84558.1"/>
    <property type="molecule type" value="Genomic_DNA"/>
</dbReference>
<dbReference type="Proteomes" id="UP000031036">
    <property type="component" value="Unassembled WGS sequence"/>
</dbReference>
<keyword evidence="2" id="KW-1185">Reference proteome</keyword>
<dbReference type="OrthoDB" id="199041at2759"/>
<evidence type="ECO:0000313" key="1">
    <source>
        <dbReference type="EMBL" id="KHN84558.1"/>
    </source>
</evidence>